<dbReference type="GO" id="GO:0003677">
    <property type="term" value="F:DNA binding"/>
    <property type="evidence" value="ECO:0007669"/>
    <property type="project" value="InterPro"/>
</dbReference>
<dbReference type="STRING" id="1111728.GCA_000427805_01962"/>
<proteinExistence type="predicted"/>
<dbReference type="Gene3D" id="2.10.109.10">
    <property type="entry name" value="Umud Fragment, subunit A"/>
    <property type="match status" value="1"/>
</dbReference>
<dbReference type="Pfam" id="PF16452">
    <property type="entry name" value="Phage_CI_C"/>
    <property type="match status" value="1"/>
</dbReference>
<dbReference type="OrthoDB" id="7067028at2"/>
<evidence type="ECO:0000313" key="3">
    <source>
        <dbReference type="EMBL" id="PHI32625.1"/>
    </source>
</evidence>
<dbReference type="GO" id="GO:0045892">
    <property type="term" value="P:negative regulation of DNA-templated transcription"/>
    <property type="evidence" value="ECO:0007669"/>
    <property type="project" value="InterPro"/>
</dbReference>
<gene>
    <name evidence="3" type="ORF">CRN84_07765</name>
</gene>
<sequence>MMFHYGGRAAIDRMVVAYGFKTKTSLCEQLGITSSTLANRYTRDSFPADYVIQCALETGASLRWLATGEGVMFEDGRRDVISLEKFTLLDGKLTASNFLMFDKSFLPSGLQSPQCITEDNTTYIVDRIFTNIDDGKWLIDIEGKIGVYDLARIPIKKIRISGGGIKIPFDCMIEDVTLLAKIFSKTTVY</sequence>
<evidence type="ECO:0000259" key="1">
    <source>
        <dbReference type="Pfam" id="PF07022"/>
    </source>
</evidence>
<dbReference type="Pfam" id="PF07022">
    <property type="entry name" value="Phage_CI_repr"/>
    <property type="match status" value="1"/>
</dbReference>
<dbReference type="EMBL" id="PDDX01000001">
    <property type="protein sequence ID" value="PHI32625.1"/>
    <property type="molecule type" value="Genomic_DNA"/>
</dbReference>
<organism evidence="3 4">
    <name type="scientific">Budvicia aquatica</name>
    <dbReference type="NCBI Taxonomy" id="82979"/>
    <lineage>
        <taxon>Bacteria</taxon>
        <taxon>Pseudomonadati</taxon>
        <taxon>Pseudomonadota</taxon>
        <taxon>Gammaproteobacteria</taxon>
        <taxon>Enterobacterales</taxon>
        <taxon>Budviciaceae</taxon>
        <taxon>Budvicia</taxon>
    </lineage>
</organism>
<evidence type="ECO:0000259" key="2">
    <source>
        <dbReference type="Pfam" id="PF16452"/>
    </source>
</evidence>
<keyword evidence="4" id="KW-1185">Reference proteome</keyword>
<dbReference type="Proteomes" id="UP000224974">
    <property type="component" value="Unassembled WGS sequence"/>
</dbReference>
<name>A0A2C6DVW8_9GAMM</name>
<dbReference type="Gene3D" id="1.10.260.40">
    <property type="entry name" value="lambda repressor-like DNA-binding domains"/>
    <property type="match status" value="1"/>
</dbReference>
<protein>
    <submittedName>
        <fullName evidence="3">Phage repressor protein</fullName>
    </submittedName>
</protein>
<reference evidence="4" key="1">
    <citation type="submission" date="2017-09" db="EMBL/GenBank/DDBJ databases">
        <title>FDA dAtabase for Regulatory Grade micrObial Sequences (FDA-ARGOS): Supporting development and validation of Infectious Disease Dx tests.</title>
        <authorList>
            <person name="Minogue T."/>
            <person name="Wolcott M."/>
            <person name="Wasieloski L."/>
            <person name="Aguilar W."/>
            <person name="Moore D."/>
            <person name="Tallon L."/>
            <person name="Sadzewicz L."/>
            <person name="Ott S."/>
            <person name="Zhao X."/>
            <person name="Nagaraj S."/>
            <person name="Vavikolanu K."/>
            <person name="Aluvathingal J."/>
            <person name="Nadendla S."/>
            <person name="Sichtig H."/>
        </authorList>
    </citation>
    <scope>NUCLEOTIDE SEQUENCE [LARGE SCALE GENOMIC DNA]</scope>
    <source>
        <strain evidence="4">FDAARGOS_387</strain>
    </source>
</reference>
<dbReference type="InterPro" id="IPR010982">
    <property type="entry name" value="Lambda_DNA-bd_dom_sf"/>
</dbReference>
<comment type="caution">
    <text evidence="3">The sequence shown here is derived from an EMBL/GenBank/DDBJ whole genome shotgun (WGS) entry which is preliminary data.</text>
</comment>
<feature type="domain" description="Bacteriophage CI repressor N-terminal" evidence="1">
    <location>
        <begin position="9"/>
        <end position="73"/>
    </location>
</feature>
<dbReference type="GO" id="GO:0051259">
    <property type="term" value="P:protein complex oligomerization"/>
    <property type="evidence" value="ECO:0007669"/>
    <property type="project" value="InterPro"/>
</dbReference>
<dbReference type="AlphaFoldDB" id="A0A2C6DVW8"/>
<feature type="domain" description="Bacteriophage CI repressor C-terminal" evidence="2">
    <location>
        <begin position="84"/>
        <end position="182"/>
    </location>
</feature>
<dbReference type="InterPro" id="IPR032499">
    <property type="entry name" value="Phage_CI_C"/>
</dbReference>
<evidence type="ECO:0000313" key="4">
    <source>
        <dbReference type="Proteomes" id="UP000224974"/>
    </source>
</evidence>
<dbReference type="InterPro" id="IPR010744">
    <property type="entry name" value="Phage_CI_N"/>
</dbReference>
<accession>A0A2C6DVW8</accession>